<evidence type="ECO:0000313" key="2">
    <source>
        <dbReference type="Proteomes" id="UP000326067"/>
    </source>
</evidence>
<dbReference type="RefSeq" id="WP_150635301.1">
    <property type="nucleotide sequence ID" value="NZ_CABVIC010000001.1"/>
</dbReference>
<sequence length="269" mass="30809">MQVYLSCSDCLRDYERHLKATDSKDHIYNQRKRLSTYAVQLTNDISYEVRCDFGHSSAVFINMFNHEILFEIGVHSFLDGYYREAVTSFAASLERFYEFAIRSIAIHYGLPGTEELKCWKSISSQSERQLGSYIYLHAIHFKGQPKLLSQDKITLRNSSIHKGQIPTYEEAMEFGEEVLSILSETSLKIWKTIPVAANKVVNIHAQNSIKKITDTGGTQSGDMICVDSAIRGNRSLKEHIKRSALRHSRDTIEKHKKLIAGLEDKHHIQ</sequence>
<dbReference type="AlphaFoldDB" id="A0A5E7HJR0"/>
<dbReference type="EMBL" id="CABVIC010000001">
    <property type="protein sequence ID" value="VVO64208.1"/>
    <property type="molecule type" value="Genomic_DNA"/>
</dbReference>
<dbReference type="Proteomes" id="UP000326067">
    <property type="component" value="Unassembled WGS sequence"/>
</dbReference>
<evidence type="ECO:0000313" key="1">
    <source>
        <dbReference type="EMBL" id="VVO64208.1"/>
    </source>
</evidence>
<reference evidence="1 2" key="1">
    <citation type="submission" date="2019-09" db="EMBL/GenBank/DDBJ databases">
        <authorList>
            <person name="Chandra G."/>
            <person name="Truman W A."/>
        </authorList>
    </citation>
    <scope>NUCLEOTIDE SEQUENCE [LARGE SCALE GENOMIC DNA]</scope>
    <source>
        <strain evidence="1">PS847</strain>
    </source>
</reference>
<organism evidence="1 2">
    <name type="scientific">Pseudomonas fluorescens</name>
    <dbReference type="NCBI Taxonomy" id="294"/>
    <lineage>
        <taxon>Bacteria</taxon>
        <taxon>Pseudomonadati</taxon>
        <taxon>Pseudomonadota</taxon>
        <taxon>Gammaproteobacteria</taxon>
        <taxon>Pseudomonadales</taxon>
        <taxon>Pseudomonadaceae</taxon>
        <taxon>Pseudomonas</taxon>
    </lineage>
</organism>
<proteinExistence type="predicted"/>
<protein>
    <submittedName>
        <fullName evidence="1">Uncharacterized protein</fullName>
    </submittedName>
</protein>
<name>A0A5E7HJR0_PSEFL</name>
<accession>A0A5E7HJR0</accession>
<gene>
    <name evidence="1" type="ORF">PS847_00962</name>
</gene>